<dbReference type="Proteomes" id="UP001054252">
    <property type="component" value="Unassembled WGS sequence"/>
</dbReference>
<dbReference type="InterPro" id="IPR045185">
    <property type="entry name" value="PUB22/23/24-like"/>
</dbReference>
<proteinExistence type="predicted"/>
<dbReference type="Pfam" id="PF04564">
    <property type="entry name" value="U-box"/>
    <property type="match status" value="1"/>
</dbReference>
<dbReference type="Pfam" id="PF25598">
    <property type="entry name" value="ARM_PUB"/>
    <property type="match status" value="1"/>
</dbReference>
<dbReference type="SUPFAM" id="SSF57850">
    <property type="entry name" value="RING/U-box"/>
    <property type="match status" value="1"/>
</dbReference>
<reference evidence="7 8" key="1">
    <citation type="journal article" date="2021" name="Commun. Biol.">
        <title>The genome of Shorea leprosula (Dipterocarpaceae) highlights the ecological relevance of drought in aseasonal tropical rainforests.</title>
        <authorList>
            <person name="Ng K.K.S."/>
            <person name="Kobayashi M.J."/>
            <person name="Fawcett J.A."/>
            <person name="Hatakeyama M."/>
            <person name="Paape T."/>
            <person name="Ng C.H."/>
            <person name="Ang C.C."/>
            <person name="Tnah L.H."/>
            <person name="Lee C.T."/>
            <person name="Nishiyama T."/>
            <person name="Sese J."/>
            <person name="O'Brien M.J."/>
            <person name="Copetti D."/>
            <person name="Mohd Noor M.I."/>
            <person name="Ong R.C."/>
            <person name="Putra M."/>
            <person name="Sireger I.Z."/>
            <person name="Indrioko S."/>
            <person name="Kosugi Y."/>
            <person name="Izuno A."/>
            <person name="Isagi Y."/>
            <person name="Lee S.L."/>
            <person name="Shimizu K.K."/>
        </authorList>
    </citation>
    <scope>NUCLEOTIDE SEQUENCE [LARGE SCALE GENOMIC DNA]</scope>
    <source>
        <strain evidence="7">214</strain>
    </source>
</reference>
<dbReference type="InterPro" id="IPR058678">
    <property type="entry name" value="ARM_PUB"/>
</dbReference>
<dbReference type="InterPro" id="IPR016024">
    <property type="entry name" value="ARM-type_fold"/>
</dbReference>
<evidence type="ECO:0000313" key="8">
    <source>
        <dbReference type="Proteomes" id="UP001054252"/>
    </source>
</evidence>
<dbReference type="EMBL" id="BPVZ01000108">
    <property type="protein sequence ID" value="GKV34995.1"/>
    <property type="molecule type" value="Genomic_DNA"/>
</dbReference>
<sequence>MEEIDIPQYFICPISLQIMRDPVTALTGITYDRESIEQWLNTAEDTTCPVTKQPLSKDSDLTPNHTLRRLIQAWCIANAVDRIPTPKSSLDKAHVLGLIRDLRVDHLCVVALKKMEALAKENEKNRKCMEEAGVAKAMVLFIVRCYREGRAISALEEALSILHLIWTQSEKIKGLVNQNHDFIDSLAWILRYPENGNDQVIVKTKALVVLKLVMEVAKTSLPECSKPEFFKEIVGFLRKNISQQATKSTLQILVEACPFGRNRWNIVEANTVFHLIELELQKPQKNISELIFTLLVNLCSCADGRAQFLSHAGSIAMVSKRILRVSPAVDDQAVRILSLISKFPATDGVLSEMLRVGAVTKLCMVIQADCAVYLKEIVRGILKLHSSVWNNSPCIALYLLTAYQG</sequence>
<dbReference type="InterPro" id="IPR003613">
    <property type="entry name" value="Ubox_domain"/>
</dbReference>
<keyword evidence="3 5" id="KW-0808">Transferase</keyword>
<evidence type="ECO:0000256" key="3">
    <source>
        <dbReference type="ARBA" id="ARBA00022679"/>
    </source>
</evidence>
<dbReference type="SMART" id="SM00504">
    <property type="entry name" value="Ubox"/>
    <property type="match status" value="1"/>
</dbReference>
<keyword evidence="4 5" id="KW-0833">Ubl conjugation pathway</keyword>
<organism evidence="7 8">
    <name type="scientific">Rubroshorea leprosula</name>
    <dbReference type="NCBI Taxonomy" id="152421"/>
    <lineage>
        <taxon>Eukaryota</taxon>
        <taxon>Viridiplantae</taxon>
        <taxon>Streptophyta</taxon>
        <taxon>Embryophyta</taxon>
        <taxon>Tracheophyta</taxon>
        <taxon>Spermatophyta</taxon>
        <taxon>Magnoliopsida</taxon>
        <taxon>eudicotyledons</taxon>
        <taxon>Gunneridae</taxon>
        <taxon>Pentapetalae</taxon>
        <taxon>rosids</taxon>
        <taxon>malvids</taxon>
        <taxon>Malvales</taxon>
        <taxon>Dipterocarpaceae</taxon>
        <taxon>Rubroshorea</taxon>
    </lineage>
</organism>
<comment type="pathway">
    <text evidence="2 5">Protein modification; protein ubiquitination.</text>
</comment>
<comment type="catalytic activity">
    <reaction evidence="1 5">
        <text>S-ubiquitinyl-[E2 ubiquitin-conjugating enzyme]-L-cysteine + [acceptor protein]-L-lysine = [E2 ubiquitin-conjugating enzyme]-L-cysteine + N(6)-ubiquitinyl-[acceptor protein]-L-lysine.</text>
        <dbReference type="EC" id="2.3.2.27"/>
    </reaction>
</comment>
<dbReference type="InterPro" id="IPR013083">
    <property type="entry name" value="Znf_RING/FYVE/PHD"/>
</dbReference>
<dbReference type="GO" id="GO:0016567">
    <property type="term" value="P:protein ubiquitination"/>
    <property type="evidence" value="ECO:0007669"/>
    <property type="project" value="UniProtKB-UniRule"/>
</dbReference>
<dbReference type="AlphaFoldDB" id="A0AAV5LD54"/>
<evidence type="ECO:0000256" key="2">
    <source>
        <dbReference type="ARBA" id="ARBA00004906"/>
    </source>
</evidence>
<evidence type="ECO:0000313" key="7">
    <source>
        <dbReference type="EMBL" id="GKV34995.1"/>
    </source>
</evidence>
<dbReference type="PANTHER" id="PTHR22849:SF128">
    <property type="entry name" value="U-BOX DOMAIN-CONTAINING PROTEIN"/>
    <property type="match status" value="1"/>
</dbReference>
<comment type="caution">
    <text evidence="7">The sequence shown here is derived from an EMBL/GenBank/DDBJ whole genome shotgun (WGS) entry which is preliminary data.</text>
</comment>
<dbReference type="FunFam" id="3.30.40.10:FF:000442">
    <property type="entry name" value="RING-type E3 ubiquitin transferase"/>
    <property type="match status" value="1"/>
</dbReference>
<dbReference type="CDD" id="cd16655">
    <property type="entry name" value="RING-Ubox_WDSUB1-like"/>
    <property type="match status" value="1"/>
</dbReference>
<comment type="function">
    <text evidence="5">Functions as an E3 ubiquitin ligase.</text>
</comment>
<dbReference type="PROSITE" id="PS51698">
    <property type="entry name" value="U_BOX"/>
    <property type="match status" value="1"/>
</dbReference>
<protein>
    <recommendedName>
        <fullName evidence="5 6">U-box domain-containing protein</fullName>
        <ecNumber evidence="5">2.3.2.27</ecNumber>
    </recommendedName>
    <alternativeName>
        <fullName evidence="5">RING-type E3 ubiquitin transferase PUB</fullName>
    </alternativeName>
</protein>
<keyword evidence="8" id="KW-1185">Reference proteome</keyword>
<evidence type="ECO:0000259" key="6">
    <source>
        <dbReference type="PROSITE" id="PS51698"/>
    </source>
</evidence>
<dbReference type="Gene3D" id="3.30.40.10">
    <property type="entry name" value="Zinc/RING finger domain, C3HC4 (zinc finger)"/>
    <property type="match status" value="1"/>
</dbReference>
<dbReference type="PANTHER" id="PTHR22849">
    <property type="entry name" value="WDSAM1 PROTEIN"/>
    <property type="match status" value="1"/>
</dbReference>
<dbReference type="SUPFAM" id="SSF48371">
    <property type="entry name" value="ARM repeat"/>
    <property type="match status" value="1"/>
</dbReference>
<name>A0AAV5LD54_9ROSI</name>
<evidence type="ECO:0000256" key="1">
    <source>
        <dbReference type="ARBA" id="ARBA00000900"/>
    </source>
</evidence>
<dbReference type="InterPro" id="IPR011989">
    <property type="entry name" value="ARM-like"/>
</dbReference>
<evidence type="ECO:0000256" key="5">
    <source>
        <dbReference type="RuleBase" id="RU369093"/>
    </source>
</evidence>
<accession>A0AAV5LD54</accession>
<dbReference type="EC" id="2.3.2.27" evidence="5"/>
<dbReference type="GO" id="GO:0061630">
    <property type="term" value="F:ubiquitin protein ligase activity"/>
    <property type="evidence" value="ECO:0007669"/>
    <property type="project" value="UniProtKB-UniRule"/>
</dbReference>
<gene>
    <name evidence="7" type="ORF">SLEP1_g43321</name>
</gene>
<dbReference type="Gene3D" id="1.25.10.10">
    <property type="entry name" value="Leucine-rich Repeat Variant"/>
    <property type="match status" value="1"/>
</dbReference>
<evidence type="ECO:0000256" key="4">
    <source>
        <dbReference type="ARBA" id="ARBA00022786"/>
    </source>
</evidence>
<feature type="domain" description="U-box" evidence="6">
    <location>
        <begin position="5"/>
        <end position="81"/>
    </location>
</feature>